<proteinExistence type="predicted"/>
<accession>A0ABQ8V2S6</accession>
<dbReference type="EMBL" id="JANVFT010000118">
    <property type="protein sequence ID" value="KAJ4466076.1"/>
    <property type="molecule type" value="Genomic_DNA"/>
</dbReference>
<protein>
    <submittedName>
        <fullName evidence="1">Uncharacterized protein</fullName>
    </submittedName>
</protein>
<reference evidence="1" key="1">
    <citation type="submission" date="2022-08" db="EMBL/GenBank/DDBJ databases">
        <title>A Global Phylogenomic Analysis of the Shiitake Genus Lentinula.</title>
        <authorList>
            <consortium name="DOE Joint Genome Institute"/>
            <person name="Sierra-Patev S."/>
            <person name="Min B."/>
            <person name="Naranjo-Ortiz M."/>
            <person name="Looney B."/>
            <person name="Konkel Z."/>
            <person name="Slot J.C."/>
            <person name="Sakamoto Y."/>
            <person name="Steenwyk J.L."/>
            <person name="Rokas A."/>
            <person name="Carro J."/>
            <person name="Camarero S."/>
            <person name="Ferreira P."/>
            <person name="Molpeceres G."/>
            <person name="Ruiz-Duenas F.J."/>
            <person name="Serrano A."/>
            <person name="Henrissat B."/>
            <person name="Drula E."/>
            <person name="Hughes K.W."/>
            <person name="Mata J.L."/>
            <person name="Ishikawa N.K."/>
            <person name="Vargas-Isla R."/>
            <person name="Ushijima S."/>
            <person name="Smith C.A."/>
            <person name="Ahrendt S."/>
            <person name="Andreopoulos W."/>
            <person name="He G."/>
            <person name="Labutti K."/>
            <person name="Lipzen A."/>
            <person name="Ng V."/>
            <person name="Riley R."/>
            <person name="Sandor L."/>
            <person name="Barry K."/>
            <person name="Martinez A.T."/>
            <person name="Xiao Y."/>
            <person name="Gibbons J.G."/>
            <person name="Terashima K."/>
            <person name="Grigoriev I.V."/>
            <person name="Hibbett D.S."/>
        </authorList>
    </citation>
    <scope>NUCLEOTIDE SEQUENCE</scope>
    <source>
        <strain evidence="1">RHP3577 ss4</strain>
    </source>
</reference>
<evidence type="ECO:0000313" key="2">
    <source>
        <dbReference type="Proteomes" id="UP001150217"/>
    </source>
</evidence>
<organism evidence="1 2">
    <name type="scientific">Lentinula lateritia</name>
    <dbReference type="NCBI Taxonomy" id="40482"/>
    <lineage>
        <taxon>Eukaryota</taxon>
        <taxon>Fungi</taxon>
        <taxon>Dikarya</taxon>
        <taxon>Basidiomycota</taxon>
        <taxon>Agaricomycotina</taxon>
        <taxon>Agaricomycetes</taxon>
        <taxon>Agaricomycetidae</taxon>
        <taxon>Agaricales</taxon>
        <taxon>Marasmiineae</taxon>
        <taxon>Omphalotaceae</taxon>
        <taxon>Lentinula</taxon>
    </lineage>
</organism>
<sequence>LAYVEWFTKFSQKPEPHSHLYRVKPLFNRDGSRAASVISVEMIQQSVHLYPKWGGVVPSTWSYESVLDQSPSFLVSPFTDIHTYFNMS</sequence>
<name>A0ABQ8V2S6_9AGAR</name>
<keyword evidence="2" id="KW-1185">Reference proteome</keyword>
<comment type="caution">
    <text evidence="1">The sequence shown here is derived from an EMBL/GenBank/DDBJ whole genome shotgun (WGS) entry which is preliminary data.</text>
</comment>
<gene>
    <name evidence="1" type="ORF">C8R41DRAFT_780792</name>
</gene>
<dbReference type="Proteomes" id="UP001150217">
    <property type="component" value="Unassembled WGS sequence"/>
</dbReference>
<evidence type="ECO:0000313" key="1">
    <source>
        <dbReference type="EMBL" id="KAJ4466076.1"/>
    </source>
</evidence>
<feature type="non-terminal residue" evidence="1">
    <location>
        <position position="1"/>
    </location>
</feature>